<evidence type="ECO:0000313" key="2">
    <source>
        <dbReference type="EMBL" id="UAW09859.1"/>
    </source>
</evidence>
<protein>
    <submittedName>
        <fullName evidence="2">Tailspike protein</fullName>
    </submittedName>
</protein>
<gene>
    <name evidence="2" type="ORF">APK16_47</name>
</gene>
<organism evidence="2 3">
    <name type="scientific">Acinetobacter phage APK16</name>
    <dbReference type="NCBI Taxonomy" id="2873388"/>
    <lineage>
        <taxon>Viruses</taxon>
        <taxon>Duplodnaviria</taxon>
        <taxon>Heunggongvirae</taxon>
        <taxon>Uroviricota</taxon>
        <taxon>Caudoviricetes</taxon>
        <taxon>Autographivirales</taxon>
        <taxon>Autoscriptoviridae</taxon>
        <taxon>Beijerinckvirinae</taxon>
        <taxon>Friunavirus</taxon>
        <taxon>Friunavirus APK16</taxon>
    </lineage>
</organism>
<dbReference type="EMBL" id="MZ868725">
    <property type="protein sequence ID" value="UAW09859.1"/>
    <property type="molecule type" value="Genomic_DNA"/>
</dbReference>
<keyword evidence="3" id="KW-1185">Reference proteome</keyword>
<reference evidence="2 3" key="1">
    <citation type="submission" date="2021-08" db="EMBL/GenBank/DDBJ databases">
        <authorList>
            <person name="Shneider M.M."/>
            <person name="Timoshina O.Y."/>
            <person name="Popova A.V."/>
            <person name="Mikhailova Y.V."/>
            <person name="Yanushevich Y.G."/>
            <person name="Shelenkov A.A."/>
            <person name="Miroshnikov K.A."/>
        </authorList>
    </citation>
    <scope>NUCLEOTIDE SEQUENCE [LARGE SCALE GENOMIC DNA]</scope>
</reference>
<proteinExistence type="predicted"/>
<evidence type="ECO:0000256" key="1">
    <source>
        <dbReference type="SAM" id="Coils"/>
    </source>
</evidence>
<accession>A0AAE8XNV3</accession>
<name>A0AAE8XNV3_9CAUD</name>
<sequence>MNILRSFTETVVTTPTDTFPISFEYDEKYDAVHVFLNDVAVEDLGYTVSQVNAVTLKVEPAITDGTVRIERETDIDKMKYIFDAGALFIDQNVDADFRQIVHSQQEVRDGFIKLRGDVLPLVHGLQEALQQAQEASEAAQEAANAAEVAAAQTQYYLKYFNPDIVYPKNARIMLDTGVVVMSMVDGNSTNPNSNMTGWVRVNSASLIFDQSGKTQQEINDSQKQKLPSLKDYGAVSGQDSTAAIKAAIAAEDFLYFGDIGDNFIVSEQIDLRDGCYYVSNGAKFTAALGIEGSQPYTPKSIINASGKVGINISGLVRTHIDHNIFSALGDANSKPTISGFLADAAIDCDFGKWESVGSVNYYYTPNFKEYGIVDLRNSIDCYIEADVNGRWTEETTASTPSTVGIMGSNNKGCYLKGRAKNCYWSGILWEGEDCVVDGPHVRNTKGSNLNLAGKNTAAYNVDLYGSEQGNISIGEGATQAENCNVVGGVAGNAKFANCHLHSVTKNCHVKLFHYGWGQTASAVSDATSGIRCQGTGNTIDSEFDVTYGGLTVKGDAVNVYCSTLTNPEATNIKVNVVGIGARVQIRAPYTIVNAKITGATGDAVVLGERCKGSIVEEVTAIKCGRPLQYAPKTTDANDYAGVIIGRINDVECTNRSVFYGQKIVHSQRKIERIYAQETAFVLDQVLEAIEVYTNDSGVTGANKLASAIRHISADSFGTSYGLDLVASTISKNNLANSKTKVRAGHIEVEPAVAGAASHIVLYAANGTKWKLEPTGSASAANWVAV</sequence>
<keyword evidence="1" id="KW-0175">Coiled coil</keyword>
<evidence type="ECO:0000313" key="3">
    <source>
        <dbReference type="Proteomes" id="UP000828039"/>
    </source>
</evidence>
<feature type="coiled-coil region" evidence="1">
    <location>
        <begin position="122"/>
        <end position="152"/>
    </location>
</feature>
<dbReference type="Proteomes" id="UP000828039">
    <property type="component" value="Segment"/>
</dbReference>